<dbReference type="PANTHER" id="PTHR41523">
    <property type="entry name" value="TWO-COMPONENT SYSTEM SENSOR PROTEIN"/>
    <property type="match status" value="1"/>
</dbReference>
<dbReference type="Pfam" id="PF02518">
    <property type="entry name" value="HATPase_c"/>
    <property type="match status" value="1"/>
</dbReference>
<keyword evidence="4 10" id="KW-0808">Transferase</keyword>
<evidence type="ECO:0000256" key="6">
    <source>
        <dbReference type="ARBA" id="ARBA00022777"/>
    </source>
</evidence>
<keyword evidence="8" id="KW-0902">Two-component regulatory system</keyword>
<sequence>MDIQSTLLKDTNLSEPQVSLLLRIAEFIPFAESVVQHAVYMFTANQEGGFLKIYPIKQGIACKSLSATIVPIWTQLLSEGQPIQGFQEEQNGKLAFIITYPIVDNGGKVIGGLVFKNPHIESVADENIIQQILLLTETTYMSMLMPQDILDNPKSLYEPLSYQDGVIIFDEGGTIMYGNESASRLVNLLGFDRRLVGSSIYGSSLKLSFVKKVLTERQGAISEEIYQDIVVRQTVIPVFFGRGLSRSFLFLKDMTRESKQQQALLVKNSVIKEIHHRVKNNLQTVAGLLRMEARRSDSNEVKKALQEGISRIESMALVHDIVSHYDEDYISIRSIYDELSRLLKNSMLLPKQQVQCDYIGDDIIISSHQASYVSLIINELISNSIEHGLGTQDGHITLSVQDNNQRILITLGDDGKGLPESFSLDASKRLGLQIIRNLVTHELQGTIQMGNHQSGGTIVTIDFEKGE</sequence>
<dbReference type="InterPro" id="IPR036890">
    <property type="entry name" value="HATPase_C_sf"/>
</dbReference>
<accession>A0ABU3Z7L7</accession>
<dbReference type="Pfam" id="PF07568">
    <property type="entry name" value="HisKA_2"/>
    <property type="match status" value="1"/>
</dbReference>
<dbReference type="SUPFAM" id="SSF55874">
    <property type="entry name" value="ATPase domain of HSP90 chaperone/DNA topoisomerase II/histidine kinase"/>
    <property type="match status" value="1"/>
</dbReference>
<dbReference type="InterPro" id="IPR003594">
    <property type="entry name" value="HATPase_dom"/>
</dbReference>
<dbReference type="SMART" id="SM00387">
    <property type="entry name" value="HATPase_c"/>
    <property type="match status" value="1"/>
</dbReference>
<keyword evidence="7" id="KW-0067">ATP-binding</keyword>
<gene>
    <name evidence="10" type="ORF">RVY80_03480</name>
</gene>
<comment type="catalytic activity">
    <reaction evidence="1">
        <text>ATP + protein L-histidine = ADP + protein N-phospho-L-histidine.</text>
        <dbReference type="EC" id="2.7.13.3"/>
    </reaction>
</comment>
<dbReference type="InterPro" id="IPR005467">
    <property type="entry name" value="His_kinase_dom"/>
</dbReference>
<evidence type="ECO:0000256" key="7">
    <source>
        <dbReference type="ARBA" id="ARBA00022840"/>
    </source>
</evidence>
<dbReference type="Gene3D" id="3.30.565.10">
    <property type="entry name" value="Histidine kinase-like ATPase, C-terminal domain"/>
    <property type="match status" value="1"/>
</dbReference>
<dbReference type="RefSeq" id="WP_295192715.1">
    <property type="nucleotide sequence ID" value="NZ_JAWJZA010000001.1"/>
</dbReference>
<reference evidence="10 11" key="1">
    <citation type="submission" date="2023-10" db="EMBL/GenBank/DDBJ databases">
        <title>Veillonella sp. nov., isolated from a pig farm feces dump.</title>
        <authorList>
            <person name="Chang Y.-H."/>
        </authorList>
    </citation>
    <scope>NUCLEOTIDE SEQUENCE [LARGE SCALE GENOMIC DNA]</scope>
    <source>
        <strain evidence="10 11">YH-vei2233</strain>
    </source>
</reference>
<protein>
    <recommendedName>
        <fullName evidence="2">histidine kinase</fullName>
        <ecNumber evidence="2">2.7.13.3</ecNumber>
    </recommendedName>
</protein>
<evidence type="ECO:0000313" key="11">
    <source>
        <dbReference type="Proteomes" id="UP001272515"/>
    </source>
</evidence>
<evidence type="ECO:0000256" key="3">
    <source>
        <dbReference type="ARBA" id="ARBA00022553"/>
    </source>
</evidence>
<dbReference type="Proteomes" id="UP001272515">
    <property type="component" value="Unassembled WGS sequence"/>
</dbReference>
<dbReference type="Gene3D" id="3.30.450.20">
    <property type="entry name" value="PAS domain"/>
    <property type="match status" value="1"/>
</dbReference>
<dbReference type="EMBL" id="JAWJZB010000003">
    <property type="protein sequence ID" value="MDV5087909.1"/>
    <property type="molecule type" value="Genomic_DNA"/>
</dbReference>
<dbReference type="InterPro" id="IPR011495">
    <property type="entry name" value="Sig_transdc_His_kin_sub2_dim/P"/>
</dbReference>
<evidence type="ECO:0000256" key="8">
    <source>
        <dbReference type="ARBA" id="ARBA00023012"/>
    </source>
</evidence>
<comment type="caution">
    <text evidence="10">The sequence shown here is derived from an EMBL/GenBank/DDBJ whole genome shotgun (WGS) entry which is preliminary data.</text>
</comment>
<keyword evidence="3" id="KW-0597">Phosphoprotein</keyword>
<evidence type="ECO:0000256" key="4">
    <source>
        <dbReference type="ARBA" id="ARBA00022679"/>
    </source>
</evidence>
<evidence type="ECO:0000256" key="5">
    <source>
        <dbReference type="ARBA" id="ARBA00022741"/>
    </source>
</evidence>
<proteinExistence type="predicted"/>
<name>A0ABU3Z7L7_9FIRM</name>
<feature type="domain" description="Histidine kinase" evidence="9">
    <location>
        <begin position="273"/>
        <end position="467"/>
    </location>
</feature>
<organism evidence="10 11">
    <name type="scientific">Veillonella absiana</name>
    <dbReference type="NCBI Taxonomy" id="3079305"/>
    <lineage>
        <taxon>Bacteria</taxon>
        <taxon>Bacillati</taxon>
        <taxon>Bacillota</taxon>
        <taxon>Negativicutes</taxon>
        <taxon>Veillonellales</taxon>
        <taxon>Veillonellaceae</taxon>
        <taxon>Veillonella</taxon>
    </lineage>
</organism>
<dbReference type="PANTHER" id="PTHR41523:SF8">
    <property type="entry name" value="ETHYLENE RESPONSE SENSOR PROTEIN"/>
    <property type="match status" value="1"/>
</dbReference>
<keyword evidence="11" id="KW-1185">Reference proteome</keyword>
<evidence type="ECO:0000259" key="9">
    <source>
        <dbReference type="PROSITE" id="PS50109"/>
    </source>
</evidence>
<keyword evidence="5" id="KW-0547">Nucleotide-binding</keyword>
<dbReference type="PROSITE" id="PS50109">
    <property type="entry name" value="HIS_KIN"/>
    <property type="match status" value="1"/>
</dbReference>
<evidence type="ECO:0000313" key="10">
    <source>
        <dbReference type="EMBL" id="MDV5087909.1"/>
    </source>
</evidence>
<dbReference type="GO" id="GO:0004673">
    <property type="term" value="F:protein histidine kinase activity"/>
    <property type="evidence" value="ECO:0007669"/>
    <property type="project" value="UniProtKB-EC"/>
</dbReference>
<evidence type="ECO:0000256" key="1">
    <source>
        <dbReference type="ARBA" id="ARBA00000085"/>
    </source>
</evidence>
<evidence type="ECO:0000256" key="2">
    <source>
        <dbReference type="ARBA" id="ARBA00012438"/>
    </source>
</evidence>
<dbReference type="EC" id="2.7.13.3" evidence="2"/>
<keyword evidence="6 10" id="KW-0418">Kinase</keyword>